<dbReference type="EMBL" id="CP102480">
    <property type="protein sequence ID" value="UUX48948.1"/>
    <property type="molecule type" value="Genomic_DNA"/>
</dbReference>
<evidence type="ECO:0000259" key="1">
    <source>
        <dbReference type="Pfam" id="PF06568"/>
    </source>
</evidence>
<evidence type="ECO:0000313" key="2">
    <source>
        <dbReference type="EMBL" id="UUX48948.1"/>
    </source>
</evidence>
<name>A0A9J7ARH9_9PROT</name>
<sequence length="71" mass="8520">MTTTVRDLDRHPLPNAAISGWWLPLHLFRSLAKHFRDQRDYEHLRDLPDYLLKDIGISRQEIGEKDPYPFF</sequence>
<gene>
    <name evidence="2" type="ORF">NUH88_16280</name>
</gene>
<dbReference type="InterPro" id="IPR009506">
    <property type="entry name" value="YjiS-like"/>
</dbReference>
<dbReference type="RefSeq" id="WP_257767449.1">
    <property type="nucleotide sequence ID" value="NZ_CP102480.1"/>
</dbReference>
<feature type="domain" description="YjiS-like" evidence="1">
    <location>
        <begin position="27"/>
        <end position="62"/>
    </location>
</feature>
<proteinExistence type="predicted"/>
<dbReference type="KEGG" id="naci:NUH88_16280"/>
<dbReference type="AlphaFoldDB" id="A0A9J7ARH9"/>
<evidence type="ECO:0000313" key="3">
    <source>
        <dbReference type="Proteomes" id="UP001060336"/>
    </source>
</evidence>
<accession>A0A9J7ARH9</accession>
<keyword evidence="3" id="KW-1185">Reference proteome</keyword>
<dbReference type="Proteomes" id="UP001060336">
    <property type="component" value="Chromosome"/>
</dbReference>
<protein>
    <submittedName>
        <fullName evidence="2">DUF1127 domain-containing protein</fullName>
    </submittedName>
</protein>
<dbReference type="Pfam" id="PF06568">
    <property type="entry name" value="YjiS-like"/>
    <property type="match status" value="1"/>
</dbReference>
<reference evidence="2" key="1">
    <citation type="submission" date="2022-08" db="EMBL/GenBank/DDBJ databases">
        <title>Nisaea acidiphila sp. nov., isolated from a marine algal debris and emended description of the genus Nisaea Urios et al. 2008.</title>
        <authorList>
            <person name="Kwon K."/>
        </authorList>
    </citation>
    <scope>NUCLEOTIDE SEQUENCE</scope>
    <source>
        <strain evidence="2">MEBiC11861</strain>
    </source>
</reference>
<organism evidence="2 3">
    <name type="scientific">Nisaea acidiphila</name>
    <dbReference type="NCBI Taxonomy" id="1862145"/>
    <lineage>
        <taxon>Bacteria</taxon>
        <taxon>Pseudomonadati</taxon>
        <taxon>Pseudomonadota</taxon>
        <taxon>Alphaproteobacteria</taxon>
        <taxon>Rhodospirillales</taxon>
        <taxon>Thalassobaculaceae</taxon>
        <taxon>Nisaea</taxon>
    </lineage>
</organism>